<dbReference type="GO" id="GO:0008234">
    <property type="term" value="F:cysteine-type peptidase activity"/>
    <property type="evidence" value="ECO:0007669"/>
    <property type="project" value="UniProtKB-KW"/>
</dbReference>
<comment type="caution">
    <text evidence="12">The sequence shown here is derived from an EMBL/GenBank/DDBJ whole genome shotgun (WGS) entry which is preliminary data.</text>
</comment>
<evidence type="ECO:0000256" key="4">
    <source>
        <dbReference type="ARBA" id="ARBA00022801"/>
    </source>
</evidence>
<dbReference type="FunFam" id="3.90.70.10:FF:000031">
    <property type="entry name" value="Cathepsin B"/>
    <property type="match status" value="1"/>
</dbReference>
<evidence type="ECO:0000259" key="11">
    <source>
        <dbReference type="SMART" id="SM00645"/>
    </source>
</evidence>
<dbReference type="EMBL" id="CATQJL010000316">
    <property type="protein sequence ID" value="CAJ0608163.1"/>
    <property type="molecule type" value="Genomic_DNA"/>
</dbReference>
<dbReference type="InterPro" id="IPR000169">
    <property type="entry name" value="Pept_cys_AS"/>
</dbReference>
<evidence type="ECO:0000256" key="8">
    <source>
        <dbReference type="ARBA" id="ARBA00023180"/>
    </source>
</evidence>
<comment type="function">
    <text evidence="9">Expression of the protease correlates with blood-feeding and suggests a role for the protease in blood digestion.</text>
</comment>
<keyword evidence="7" id="KW-1015">Disulfide bond</keyword>
<evidence type="ECO:0000256" key="5">
    <source>
        <dbReference type="ARBA" id="ARBA00022807"/>
    </source>
</evidence>
<dbReference type="CDD" id="cd02620">
    <property type="entry name" value="Peptidase_C1A_CathepsinB"/>
    <property type="match status" value="1"/>
</dbReference>
<dbReference type="InterPro" id="IPR038765">
    <property type="entry name" value="Papain-like_cys_pep_sf"/>
</dbReference>
<evidence type="ECO:0000313" key="12">
    <source>
        <dbReference type="EMBL" id="CAJ0608163.1"/>
    </source>
</evidence>
<proteinExistence type="inferred from homology"/>
<dbReference type="PANTHER" id="PTHR12411">
    <property type="entry name" value="CYSTEINE PROTEASE FAMILY C1-RELATED"/>
    <property type="match status" value="1"/>
</dbReference>
<keyword evidence="3 10" id="KW-0732">Signal</keyword>
<evidence type="ECO:0000256" key="7">
    <source>
        <dbReference type="ARBA" id="ARBA00023157"/>
    </source>
</evidence>
<evidence type="ECO:0000256" key="9">
    <source>
        <dbReference type="ARBA" id="ARBA00057399"/>
    </source>
</evidence>
<evidence type="ECO:0000256" key="3">
    <source>
        <dbReference type="ARBA" id="ARBA00022729"/>
    </source>
</evidence>
<keyword evidence="13" id="KW-1185">Reference proteome</keyword>
<dbReference type="Proteomes" id="UP001176961">
    <property type="component" value="Unassembled WGS sequence"/>
</dbReference>
<evidence type="ECO:0000256" key="1">
    <source>
        <dbReference type="ARBA" id="ARBA00008455"/>
    </source>
</evidence>
<accession>A0AA36MFQ7</accession>
<keyword evidence="2" id="KW-0645">Protease</keyword>
<evidence type="ECO:0000256" key="6">
    <source>
        <dbReference type="ARBA" id="ARBA00023145"/>
    </source>
</evidence>
<name>A0AA36MFQ7_CYLNA</name>
<comment type="similarity">
    <text evidence="1">Belongs to the peptidase C1 family.</text>
</comment>
<dbReference type="PROSITE" id="PS00139">
    <property type="entry name" value="THIOL_PROTEASE_CYS"/>
    <property type="match status" value="1"/>
</dbReference>
<dbReference type="PRINTS" id="PR00705">
    <property type="entry name" value="PAPAIN"/>
</dbReference>
<evidence type="ECO:0000256" key="2">
    <source>
        <dbReference type="ARBA" id="ARBA00022670"/>
    </source>
</evidence>
<reference evidence="12" key="1">
    <citation type="submission" date="2023-07" db="EMBL/GenBank/DDBJ databases">
        <authorList>
            <consortium name="CYATHOMIX"/>
        </authorList>
    </citation>
    <scope>NUCLEOTIDE SEQUENCE</scope>
    <source>
        <strain evidence="12">N/A</strain>
    </source>
</reference>
<protein>
    <recommendedName>
        <fullName evidence="11">Peptidase C1A papain C-terminal domain-containing protein</fullName>
    </recommendedName>
</protein>
<keyword evidence="4" id="KW-0378">Hydrolase</keyword>
<dbReference type="SMART" id="SM00645">
    <property type="entry name" value="Pept_C1"/>
    <property type="match status" value="1"/>
</dbReference>
<keyword evidence="8" id="KW-0325">Glycoprotein</keyword>
<dbReference type="SUPFAM" id="SSF54001">
    <property type="entry name" value="Cysteine proteinases"/>
    <property type="match status" value="1"/>
</dbReference>
<sequence>MATILVLAALCITVYSTTIEEFKVSPGNVDKLEGQAFVDFINKNQPFYKAEVPKMSFKEFQSRLMDPKYLEETVNAKPANELVINEPIPESFDAREKWPECDSIKLVRDQANCGSCWAVSAASAMSDRLCVQSHGKKKAIISDSDILACCGDFCGHGCNGGKLIRAWEYVINEGSCSGGPYNTRNCCKPYPFHPCGKHKGQPYYGECYGVQQVTPNCVDKCQGSYYKRYIVDKMYALSAYNVNATEEAIQKEIMVNGPVQTGMRVYSDFYYYKSGVYVNKGKSFCGAHAVKIVGWGVENGVKYWIVSNSWNYDWGENGFFKILRGANECNIESWVVAGMMKV</sequence>
<feature type="chain" id="PRO_5041211943" description="Peptidase C1A papain C-terminal domain-containing protein" evidence="10">
    <location>
        <begin position="17"/>
        <end position="342"/>
    </location>
</feature>
<dbReference type="InterPro" id="IPR025660">
    <property type="entry name" value="Pept_his_AS"/>
</dbReference>
<feature type="signal peptide" evidence="10">
    <location>
        <begin position="1"/>
        <end position="16"/>
    </location>
</feature>
<dbReference type="GO" id="GO:0006508">
    <property type="term" value="P:proteolysis"/>
    <property type="evidence" value="ECO:0007669"/>
    <property type="project" value="UniProtKB-KW"/>
</dbReference>
<gene>
    <name evidence="12" type="ORF">CYNAS_LOCUS20146</name>
</gene>
<organism evidence="12 13">
    <name type="scientific">Cylicocyclus nassatus</name>
    <name type="common">Nematode worm</name>
    <dbReference type="NCBI Taxonomy" id="53992"/>
    <lineage>
        <taxon>Eukaryota</taxon>
        <taxon>Metazoa</taxon>
        <taxon>Ecdysozoa</taxon>
        <taxon>Nematoda</taxon>
        <taxon>Chromadorea</taxon>
        <taxon>Rhabditida</taxon>
        <taxon>Rhabditina</taxon>
        <taxon>Rhabditomorpha</taxon>
        <taxon>Strongyloidea</taxon>
        <taxon>Strongylidae</taxon>
        <taxon>Cylicocyclus</taxon>
    </lineage>
</organism>
<keyword evidence="5" id="KW-0788">Thiol protease</keyword>
<dbReference type="Gene3D" id="3.90.70.10">
    <property type="entry name" value="Cysteine proteinases"/>
    <property type="match status" value="1"/>
</dbReference>
<dbReference type="PROSITE" id="PS00639">
    <property type="entry name" value="THIOL_PROTEASE_HIS"/>
    <property type="match status" value="1"/>
</dbReference>
<dbReference type="InterPro" id="IPR000668">
    <property type="entry name" value="Peptidase_C1A_C"/>
</dbReference>
<dbReference type="InterPro" id="IPR013128">
    <property type="entry name" value="Peptidase_C1A"/>
</dbReference>
<keyword evidence="6" id="KW-0865">Zymogen</keyword>
<evidence type="ECO:0000256" key="10">
    <source>
        <dbReference type="SAM" id="SignalP"/>
    </source>
</evidence>
<evidence type="ECO:0000313" key="13">
    <source>
        <dbReference type="Proteomes" id="UP001176961"/>
    </source>
</evidence>
<dbReference type="AlphaFoldDB" id="A0AA36MFQ7"/>
<feature type="domain" description="Peptidase C1A papain C-terminal" evidence="11">
    <location>
        <begin position="88"/>
        <end position="339"/>
    </location>
</feature>
<dbReference type="Pfam" id="PF00112">
    <property type="entry name" value="Peptidase_C1"/>
    <property type="match status" value="1"/>
</dbReference>